<reference evidence="2 3" key="1">
    <citation type="submission" date="2023-05" db="EMBL/GenBank/DDBJ databases">
        <title>Novel species of genus Flectobacillus isolated from stream in China.</title>
        <authorList>
            <person name="Lu H."/>
        </authorList>
    </citation>
    <scope>NUCLEOTIDE SEQUENCE [LARGE SCALE GENOMIC DNA]</scope>
    <source>
        <strain evidence="2 3">KCTC 42575</strain>
    </source>
</reference>
<gene>
    <name evidence="2" type="ORF">QM524_16090</name>
</gene>
<dbReference type="Pfam" id="PF14344">
    <property type="entry name" value="DUF4397"/>
    <property type="match status" value="1"/>
</dbReference>
<evidence type="ECO:0000313" key="3">
    <source>
        <dbReference type="Proteomes" id="UP001236507"/>
    </source>
</evidence>
<proteinExistence type="predicted"/>
<protein>
    <submittedName>
        <fullName evidence="2">DUF4397 domain-containing protein</fullName>
    </submittedName>
</protein>
<evidence type="ECO:0000313" key="2">
    <source>
        <dbReference type="EMBL" id="MDI9860737.1"/>
    </source>
</evidence>
<dbReference type="RefSeq" id="WP_283345354.1">
    <property type="nucleotide sequence ID" value="NZ_JASHIF010000012.1"/>
</dbReference>
<feature type="domain" description="DUF4397" evidence="1">
    <location>
        <begin position="33"/>
        <end position="140"/>
    </location>
</feature>
<comment type="caution">
    <text evidence="2">The sequence shown here is derived from an EMBL/GenBank/DDBJ whole genome shotgun (WGS) entry which is preliminary data.</text>
</comment>
<dbReference type="EMBL" id="JASHIF010000012">
    <property type="protein sequence ID" value="MDI9860737.1"/>
    <property type="molecule type" value="Genomic_DNA"/>
</dbReference>
<sequence length="228" mass="24803">MKFTNISFVLVAVLSISCKKVYEVNPNVEPKPAKLSVFNACTDCGTVSFYVGTKKFLDKDIDFMTELGYQDSPTNKMELSFSTKGSTTAIAKKEITLSEQGNYTAFVAGTKATPSIMVYNDDLSKPSPKFAHIRFANFMVENKGLNLYLQGQNTPLFSQTGFAGVQTFEAITPGSNYTFLVKDASNDSLLFQLEKVSIATGKIYTLVAKGSLKGTGNQKASLALVTNK</sequence>
<dbReference type="Proteomes" id="UP001236507">
    <property type="component" value="Unassembled WGS sequence"/>
</dbReference>
<dbReference type="InterPro" id="IPR025510">
    <property type="entry name" value="DUF4397"/>
</dbReference>
<dbReference type="PROSITE" id="PS51257">
    <property type="entry name" value="PROKAR_LIPOPROTEIN"/>
    <property type="match status" value="1"/>
</dbReference>
<keyword evidence="3" id="KW-1185">Reference proteome</keyword>
<organism evidence="2 3">
    <name type="scientific">Flectobacillus roseus</name>
    <dbReference type="NCBI Taxonomy" id="502259"/>
    <lineage>
        <taxon>Bacteria</taxon>
        <taxon>Pseudomonadati</taxon>
        <taxon>Bacteroidota</taxon>
        <taxon>Cytophagia</taxon>
        <taxon>Cytophagales</taxon>
        <taxon>Flectobacillaceae</taxon>
        <taxon>Flectobacillus</taxon>
    </lineage>
</organism>
<name>A0ABT6YAW9_9BACT</name>
<accession>A0ABT6YAW9</accession>
<evidence type="ECO:0000259" key="1">
    <source>
        <dbReference type="Pfam" id="PF14344"/>
    </source>
</evidence>